<proteinExistence type="predicted"/>
<dbReference type="AlphaFoldDB" id="A0A9D2EMI2"/>
<sequence length="293" mass="31570">MTKFKKLTIVKRMFAMALAATMAFSLSSVQLFAKENADVQVMQDGISVYSVDETQGGGQTGSNQSETDSSNQDETGSADNSGTTTETTSETTTASTEDSTATTITTENTTPTTPAAEPKPVGTVITEGIYEYKVTSSNTVELMGFAGDDEATYVKVKNRITYDGVTYDVTSIAMRAFMKESSIEKVLIRKNVTDIGKRAFFQCKNLETVRIKTGAKVIRKCAFKGCKALRVVNIHSAVLEDVKANAFKNVNSNLVINVSTKAIRKMLKASVPSYITINRAFNAPSTNSGSTAQ</sequence>
<dbReference type="EMBL" id="DXBR01000091">
    <property type="protein sequence ID" value="HIZ40257.1"/>
    <property type="molecule type" value="Genomic_DNA"/>
</dbReference>
<evidence type="ECO:0000313" key="3">
    <source>
        <dbReference type="EMBL" id="HIZ40257.1"/>
    </source>
</evidence>
<comment type="caution">
    <text evidence="3">The sequence shown here is derived from an EMBL/GenBank/DDBJ whole genome shotgun (WGS) entry which is preliminary data.</text>
</comment>
<evidence type="ECO:0000313" key="4">
    <source>
        <dbReference type="Proteomes" id="UP000824049"/>
    </source>
</evidence>
<feature type="compositionally biased region" description="Low complexity" evidence="1">
    <location>
        <begin position="77"/>
        <end position="116"/>
    </location>
</feature>
<feature type="region of interest" description="Disordered" evidence="1">
    <location>
        <begin position="51"/>
        <end position="122"/>
    </location>
</feature>
<dbReference type="InterPro" id="IPR032675">
    <property type="entry name" value="LRR_dom_sf"/>
</dbReference>
<accession>A0A9D2EMI2</accession>
<evidence type="ECO:0000256" key="2">
    <source>
        <dbReference type="SAM" id="SignalP"/>
    </source>
</evidence>
<reference evidence="3" key="2">
    <citation type="submission" date="2021-04" db="EMBL/GenBank/DDBJ databases">
        <authorList>
            <person name="Gilroy R."/>
        </authorList>
    </citation>
    <scope>NUCLEOTIDE SEQUENCE</scope>
    <source>
        <strain evidence="3">CHK179-28034</strain>
    </source>
</reference>
<gene>
    <name evidence="3" type="ORF">H9968_10150</name>
</gene>
<feature type="compositionally biased region" description="Polar residues" evidence="1">
    <location>
        <begin position="62"/>
        <end position="75"/>
    </location>
</feature>
<evidence type="ECO:0000256" key="1">
    <source>
        <dbReference type="SAM" id="MobiDB-lite"/>
    </source>
</evidence>
<dbReference type="Gene3D" id="3.80.10.10">
    <property type="entry name" value="Ribonuclease Inhibitor"/>
    <property type="match status" value="1"/>
</dbReference>
<keyword evidence="2" id="KW-0732">Signal</keyword>
<protein>
    <submittedName>
        <fullName evidence="3">Leucine-rich repeat domain-containing protein</fullName>
    </submittedName>
</protein>
<feature type="chain" id="PRO_5039526373" evidence="2">
    <location>
        <begin position="34"/>
        <end position="293"/>
    </location>
</feature>
<name>A0A9D2EMI2_9FIRM</name>
<feature type="signal peptide" evidence="2">
    <location>
        <begin position="1"/>
        <end position="33"/>
    </location>
</feature>
<reference evidence="3" key="1">
    <citation type="journal article" date="2021" name="PeerJ">
        <title>Extensive microbial diversity within the chicken gut microbiome revealed by metagenomics and culture.</title>
        <authorList>
            <person name="Gilroy R."/>
            <person name="Ravi A."/>
            <person name="Getino M."/>
            <person name="Pursley I."/>
            <person name="Horton D.L."/>
            <person name="Alikhan N.F."/>
            <person name="Baker D."/>
            <person name="Gharbi K."/>
            <person name="Hall N."/>
            <person name="Watson M."/>
            <person name="Adriaenssens E.M."/>
            <person name="Foster-Nyarko E."/>
            <person name="Jarju S."/>
            <person name="Secka A."/>
            <person name="Antonio M."/>
            <person name="Oren A."/>
            <person name="Chaudhuri R.R."/>
            <person name="La Ragione R."/>
            <person name="Hildebrand F."/>
            <person name="Pallen M.J."/>
        </authorList>
    </citation>
    <scope>NUCLEOTIDE SEQUENCE</scope>
    <source>
        <strain evidence="3">CHK179-28034</strain>
    </source>
</reference>
<dbReference type="Proteomes" id="UP000824049">
    <property type="component" value="Unassembled WGS sequence"/>
</dbReference>
<dbReference type="SUPFAM" id="SSF52058">
    <property type="entry name" value="L domain-like"/>
    <property type="match status" value="1"/>
</dbReference>
<dbReference type="Pfam" id="PF13306">
    <property type="entry name" value="LRR_5"/>
    <property type="match status" value="1"/>
</dbReference>
<organism evidence="3 4">
    <name type="scientific">Candidatus Anaerobutyricum stercoris</name>
    <dbReference type="NCBI Taxonomy" id="2838457"/>
    <lineage>
        <taxon>Bacteria</taxon>
        <taxon>Bacillati</taxon>
        <taxon>Bacillota</taxon>
        <taxon>Clostridia</taxon>
        <taxon>Lachnospirales</taxon>
        <taxon>Lachnospiraceae</taxon>
        <taxon>Anaerobutyricum</taxon>
    </lineage>
</organism>
<dbReference type="InterPro" id="IPR026906">
    <property type="entry name" value="LRR_5"/>
</dbReference>